<comment type="caution">
    <text evidence="1">The sequence shown here is derived from an EMBL/GenBank/DDBJ whole genome shotgun (WGS) entry which is preliminary data.</text>
</comment>
<name>A0A5J4S808_9EUKA</name>
<evidence type="ECO:0000313" key="2">
    <source>
        <dbReference type="Proteomes" id="UP000324800"/>
    </source>
</evidence>
<protein>
    <submittedName>
        <fullName evidence="1">Uncharacterized protein</fullName>
    </submittedName>
</protein>
<dbReference type="AlphaFoldDB" id="A0A5J4S808"/>
<dbReference type="EMBL" id="SNRW01040668">
    <property type="protein sequence ID" value="KAA6342269.1"/>
    <property type="molecule type" value="Genomic_DNA"/>
</dbReference>
<sequence>MRSCIRVMRLSSVSYVWSCRFMHKRGIRTHEASGLTKAEKYDEQQLKDMLWEPPNQQCTTILRHIESENDIFNSQNDEEDNRILSHQ</sequence>
<accession>A0A5J4S808</accession>
<reference evidence="1 2" key="1">
    <citation type="submission" date="2019-03" db="EMBL/GenBank/DDBJ databases">
        <title>Single cell metagenomics reveals metabolic interactions within the superorganism composed of flagellate Streblomastix strix and complex community of Bacteroidetes bacteria on its surface.</title>
        <authorList>
            <person name="Treitli S.C."/>
            <person name="Kolisko M."/>
            <person name="Husnik F."/>
            <person name="Keeling P."/>
            <person name="Hampl V."/>
        </authorList>
    </citation>
    <scope>NUCLEOTIDE SEQUENCE [LARGE SCALE GENOMIC DNA]</scope>
    <source>
        <strain evidence="1">ST1C</strain>
    </source>
</reference>
<evidence type="ECO:0000313" key="1">
    <source>
        <dbReference type="EMBL" id="KAA6342269.1"/>
    </source>
</evidence>
<organism evidence="1 2">
    <name type="scientific">Streblomastix strix</name>
    <dbReference type="NCBI Taxonomy" id="222440"/>
    <lineage>
        <taxon>Eukaryota</taxon>
        <taxon>Metamonada</taxon>
        <taxon>Preaxostyla</taxon>
        <taxon>Oxymonadida</taxon>
        <taxon>Streblomastigidae</taxon>
        <taxon>Streblomastix</taxon>
    </lineage>
</organism>
<dbReference type="Proteomes" id="UP000324800">
    <property type="component" value="Unassembled WGS sequence"/>
</dbReference>
<gene>
    <name evidence="1" type="ORF">EZS28_052404</name>
</gene>
<proteinExistence type="predicted"/>